<dbReference type="InterPro" id="IPR005467">
    <property type="entry name" value="His_kinase_dom"/>
</dbReference>
<sequence length="604" mass="65799">MLAALLLALLADVPGARAQADPPERRRFLFLYANQSTLPANLETTRGLEERLRAALGSSYEVYAEYRDIQRFPGPLEDARFRQRLEDRYSDFHLDAILALGRNGLQVALEQHDMLGPDVPVIYGGFSARHLGDLDLPPGFHGFTNEYDARGTVELARALQPDARRLVVFAGNGPQDELWKSYSNDQLSDLDGIEYELVTDLTLDGFVDRAAALPPDTILLVLTIFKDADGTDYAPLHAAGVIAEAASVPTYGVYETFIGGGITGGEVDTFEDLGMAMGETALRLLDGQSVPAHAVAPSRRVVDWRQLERFDIDPERVPPGTEIRYYTPTLWEEFAPQILLATAIILAQSGTIAALVIQNRRRRETEAEMTRQRLEMAHLARVAQLGELSGALAHELNQPLTSILANAEAGSRLIARAAPDLDEISEIFGDIAAEDRRAAAIITDLRRLMSKGDSIFEPLELNTVIRATLALAATEIARRDLRVDLQLSRDPIAINGNRGQLQQVVLNLLINAAEAMSEFREGRARVILSTGARDDGMVGLVLRDFGPGLDAGVDPFRPFATTKSSGMGLGLPICRTIAEAHGGRLTLEPAEGGGTRAIFALPRA</sequence>
<keyword evidence="7" id="KW-1185">Reference proteome</keyword>
<comment type="caution">
    <text evidence="6">The sequence shown here is derived from an EMBL/GenBank/DDBJ whole genome shotgun (WGS) entry which is preliminary data.</text>
</comment>
<evidence type="ECO:0000313" key="7">
    <source>
        <dbReference type="Proteomes" id="UP000215377"/>
    </source>
</evidence>
<dbReference type="InterPro" id="IPR003661">
    <property type="entry name" value="HisK_dim/P_dom"/>
</dbReference>
<dbReference type="EC" id="2.7.13.3" evidence="2"/>
<keyword evidence="3" id="KW-0597">Phosphoprotein</keyword>
<dbReference type="SUPFAM" id="SSF55874">
    <property type="entry name" value="ATPase domain of HSP90 chaperone/DNA topoisomerase II/histidine kinase"/>
    <property type="match status" value="1"/>
</dbReference>
<dbReference type="InterPro" id="IPR003594">
    <property type="entry name" value="HATPase_dom"/>
</dbReference>
<protein>
    <recommendedName>
        <fullName evidence="2">histidine kinase</fullName>
        <ecNumber evidence="2">2.7.13.3</ecNumber>
    </recommendedName>
</protein>
<dbReference type="SUPFAM" id="SSF47384">
    <property type="entry name" value="Homodimeric domain of signal transducing histidine kinase"/>
    <property type="match status" value="1"/>
</dbReference>
<organism evidence="6 7">
    <name type="scientific">Marinibacterium profundimaris</name>
    <dbReference type="NCBI Taxonomy" id="1679460"/>
    <lineage>
        <taxon>Bacteria</taxon>
        <taxon>Pseudomonadati</taxon>
        <taxon>Pseudomonadota</taxon>
        <taxon>Alphaproteobacteria</taxon>
        <taxon>Rhodobacterales</taxon>
        <taxon>Paracoccaceae</taxon>
        <taxon>Marinibacterium</taxon>
    </lineage>
</organism>
<evidence type="ECO:0000256" key="1">
    <source>
        <dbReference type="ARBA" id="ARBA00000085"/>
    </source>
</evidence>
<evidence type="ECO:0000259" key="5">
    <source>
        <dbReference type="PROSITE" id="PS50109"/>
    </source>
</evidence>
<dbReference type="PANTHER" id="PTHR43065:SF42">
    <property type="entry name" value="TWO-COMPONENT SENSOR PPRA"/>
    <property type="match status" value="1"/>
</dbReference>
<dbReference type="PROSITE" id="PS50109">
    <property type="entry name" value="HIS_KIN"/>
    <property type="match status" value="1"/>
</dbReference>
<gene>
    <name evidence="6" type="ORF">ATO3_12085</name>
</gene>
<comment type="catalytic activity">
    <reaction evidence="1">
        <text>ATP + protein L-histidine = ADP + protein N-phospho-L-histidine.</text>
        <dbReference type="EC" id="2.7.13.3"/>
    </reaction>
</comment>
<feature type="signal peptide" evidence="4">
    <location>
        <begin position="1"/>
        <end position="18"/>
    </location>
</feature>
<dbReference type="InterPro" id="IPR004358">
    <property type="entry name" value="Sig_transdc_His_kin-like_C"/>
</dbReference>
<dbReference type="Gene3D" id="1.10.287.130">
    <property type="match status" value="1"/>
</dbReference>
<dbReference type="PANTHER" id="PTHR43065">
    <property type="entry name" value="SENSOR HISTIDINE KINASE"/>
    <property type="match status" value="1"/>
</dbReference>
<name>A0A225NMM0_9RHOB</name>
<dbReference type="Gene3D" id="3.30.565.10">
    <property type="entry name" value="Histidine kinase-like ATPase, C-terminal domain"/>
    <property type="match status" value="1"/>
</dbReference>
<evidence type="ECO:0000256" key="4">
    <source>
        <dbReference type="SAM" id="SignalP"/>
    </source>
</evidence>
<dbReference type="Pfam" id="PF00512">
    <property type="entry name" value="HisKA"/>
    <property type="match status" value="1"/>
</dbReference>
<dbReference type="Proteomes" id="UP000215377">
    <property type="component" value="Unassembled WGS sequence"/>
</dbReference>
<dbReference type="GO" id="GO:0000155">
    <property type="term" value="F:phosphorelay sensor kinase activity"/>
    <property type="evidence" value="ECO:0007669"/>
    <property type="project" value="InterPro"/>
</dbReference>
<keyword evidence="4" id="KW-0732">Signal</keyword>
<dbReference type="CDD" id="cd00082">
    <property type="entry name" value="HisKA"/>
    <property type="match status" value="1"/>
</dbReference>
<dbReference type="SMART" id="SM00387">
    <property type="entry name" value="HATPase_c"/>
    <property type="match status" value="1"/>
</dbReference>
<reference evidence="6 7" key="1">
    <citation type="submission" date="2013-04" db="EMBL/GenBank/DDBJ databases">
        <title>Oceanicola sp. 22II1-22F33 Genome Sequencing.</title>
        <authorList>
            <person name="Lai Q."/>
            <person name="Li G."/>
            <person name="Shao Z."/>
        </authorList>
    </citation>
    <scope>NUCLEOTIDE SEQUENCE [LARGE SCALE GENOMIC DNA]</scope>
    <source>
        <strain evidence="6 7">22II1-22F33</strain>
    </source>
</reference>
<proteinExistence type="predicted"/>
<evidence type="ECO:0000256" key="2">
    <source>
        <dbReference type="ARBA" id="ARBA00012438"/>
    </source>
</evidence>
<accession>A0A225NMM0</accession>
<dbReference type="PRINTS" id="PR00344">
    <property type="entry name" value="BCTRLSENSOR"/>
</dbReference>
<feature type="chain" id="PRO_5012714074" description="histidine kinase" evidence="4">
    <location>
        <begin position="19"/>
        <end position="604"/>
    </location>
</feature>
<dbReference type="Gene3D" id="3.40.50.2300">
    <property type="match status" value="2"/>
</dbReference>
<dbReference type="InterPro" id="IPR036890">
    <property type="entry name" value="HATPase_C_sf"/>
</dbReference>
<dbReference type="EMBL" id="AQQR01000004">
    <property type="protein sequence ID" value="OWU73698.1"/>
    <property type="molecule type" value="Genomic_DNA"/>
</dbReference>
<dbReference type="InterPro" id="IPR036097">
    <property type="entry name" value="HisK_dim/P_sf"/>
</dbReference>
<dbReference type="Pfam" id="PF02518">
    <property type="entry name" value="HATPase_c"/>
    <property type="match status" value="1"/>
</dbReference>
<feature type="domain" description="Histidine kinase" evidence="5">
    <location>
        <begin position="391"/>
        <end position="604"/>
    </location>
</feature>
<evidence type="ECO:0000313" key="6">
    <source>
        <dbReference type="EMBL" id="OWU73698.1"/>
    </source>
</evidence>
<dbReference type="SMART" id="SM00388">
    <property type="entry name" value="HisKA"/>
    <property type="match status" value="1"/>
</dbReference>
<dbReference type="AlphaFoldDB" id="A0A225NMM0"/>
<evidence type="ECO:0000256" key="3">
    <source>
        <dbReference type="ARBA" id="ARBA00022553"/>
    </source>
</evidence>